<dbReference type="InterPro" id="IPR013216">
    <property type="entry name" value="Methyltransf_11"/>
</dbReference>
<accession>A0AA42BMR5</accession>
<gene>
    <name evidence="2" type="ORF">NKG59_22875</name>
</gene>
<dbReference type="GO" id="GO:0032259">
    <property type="term" value="P:methylation"/>
    <property type="evidence" value="ECO:0007669"/>
    <property type="project" value="UniProtKB-KW"/>
</dbReference>
<dbReference type="SUPFAM" id="SSF53335">
    <property type="entry name" value="S-adenosyl-L-methionine-dependent methyltransferases"/>
    <property type="match status" value="1"/>
</dbReference>
<dbReference type="GO" id="GO:0008757">
    <property type="term" value="F:S-adenosylmethionine-dependent methyltransferase activity"/>
    <property type="evidence" value="ECO:0007669"/>
    <property type="project" value="InterPro"/>
</dbReference>
<proteinExistence type="predicted"/>
<comment type="caution">
    <text evidence="2">The sequence shown here is derived from an EMBL/GenBank/DDBJ whole genome shotgun (WGS) entry which is preliminary data.</text>
</comment>
<dbReference type="PANTHER" id="PTHR42912">
    <property type="entry name" value="METHYLTRANSFERASE"/>
    <property type="match status" value="1"/>
</dbReference>
<keyword evidence="3" id="KW-1185">Reference proteome</keyword>
<dbReference type="PANTHER" id="PTHR42912:SF94">
    <property type="entry name" value="METHYLTRANSFERASE TYPE 11 DOMAIN-CONTAINING PROTEIN"/>
    <property type="match status" value="1"/>
</dbReference>
<reference evidence="3" key="1">
    <citation type="journal article" date="2023" name="Front. Microbiol.">
        <title>Ralstonia chuxiongensis sp. nov., Ralstonia mojiangensis sp. nov., and Ralstonia soli sp. nov., isolated from tobacco fields, are three novel species in the family Burkholderiaceae.</title>
        <authorList>
            <person name="Lu C.H."/>
            <person name="Zhang Y.Y."/>
            <person name="Jiang N."/>
            <person name="Chen W."/>
            <person name="Shao X."/>
            <person name="Zhao Z.M."/>
            <person name="Lu W.L."/>
            <person name="Hu X."/>
            <person name="Xi Y.X."/>
            <person name="Zou S.Y."/>
            <person name="Wei Q.J."/>
            <person name="Lin Z.L."/>
            <person name="Gong L."/>
            <person name="Gai X.T."/>
            <person name="Zhang L.Q."/>
            <person name="Li J.Y."/>
            <person name="Jin Y."/>
            <person name="Xia Z.Y."/>
        </authorList>
    </citation>
    <scope>NUCLEOTIDE SEQUENCE [LARGE SCALE GENOMIC DNA]</scope>
    <source>
        <strain evidence="3">21YRMH01-3</strain>
    </source>
</reference>
<organism evidence="2 3">
    <name type="scientific">Ralstonia chuxiongensis</name>
    <dbReference type="NCBI Taxonomy" id="2957504"/>
    <lineage>
        <taxon>Bacteria</taxon>
        <taxon>Pseudomonadati</taxon>
        <taxon>Pseudomonadota</taxon>
        <taxon>Betaproteobacteria</taxon>
        <taxon>Burkholderiales</taxon>
        <taxon>Burkholderiaceae</taxon>
        <taxon>Ralstonia</taxon>
    </lineage>
</organism>
<feature type="domain" description="Methyltransferase type 11" evidence="1">
    <location>
        <begin position="45"/>
        <end position="137"/>
    </location>
</feature>
<dbReference type="Pfam" id="PF08241">
    <property type="entry name" value="Methyltransf_11"/>
    <property type="match status" value="1"/>
</dbReference>
<dbReference type="Proteomes" id="UP001162793">
    <property type="component" value="Unassembled WGS sequence"/>
</dbReference>
<dbReference type="InterPro" id="IPR050508">
    <property type="entry name" value="Methyltransf_Superfamily"/>
</dbReference>
<keyword evidence="2" id="KW-0808">Transferase</keyword>
<dbReference type="InterPro" id="IPR029063">
    <property type="entry name" value="SAM-dependent_MTases_sf"/>
</dbReference>
<dbReference type="Gene3D" id="3.40.50.150">
    <property type="entry name" value="Vaccinia Virus protein VP39"/>
    <property type="match status" value="1"/>
</dbReference>
<evidence type="ECO:0000313" key="2">
    <source>
        <dbReference type="EMBL" id="MCP1175217.1"/>
    </source>
</evidence>
<evidence type="ECO:0000259" key="1">
    <source>
        <dbReference type="Pfam" id="PF08241"/>
    </source>
</evidence>
<dbReference type="RefSeq" id="WP_045203004.1">
    <property type="nucleotide sequence ID" value="NZ_JAMYWC010000008.1"/>
</dbReference>
<protein>
    <submittedName>
        <fullName evidence="2">Methyltransferase domain-containing protein</fullName>
    </submittedName>
</protein>
<dbReference type="EMBL" id="JAMYWC010000008">
    <property type="protein sequence ID" value="MCP1175217.1"/>
    <property type="molecule type" value="Genomic_DNA"/>
</dbReference>
<dbReference type="AlphaFoldDB" id="A0AA42BMR5"/>
<dbReference type="CDD" id="cd02440">
    <property type="entry name" value="AdoMet_MTases"/>
    <property type="match status" value="1"/>
</dbReference>
<sequence>MDTQTVAAYDTLAETFAQEWREQPAPEDLYALLRREFKEGGATADIGCGAGREVAWLNANGYPAVGYDASAGLLEAAREQYPGLSFRQALLPELVGIAEGAFDNVLCETVIMHLPPEQIGASVERLVSLLRPEGTLYLSWRVTPDSDQRDGRGRLFTSFDATPVREALAGTELVFDEAAVSQSSGRTIHRIVARKV</sequence>
<evidence type="ECO:0000313" key="3">
    <source>
        <dbReference type="Proteomes" id="UP001162793"/>
    </source>
</evidence>
<keyword evidence="2" id="KW-0489">Methyltransferase</keyword>
<name>A0AA42BMR5_9RALS</name>